<evidence type="ECO:0000313" key="2">
    <source>
        <dbReference type="Proteomes" id="UP000565572"/>
    </source>
</evidence>
<dbReference type="Proteomes" id="UP000565572">
    <property type="component" value="Unassembled WGS sequence"/>
</dbReference>
<protein>
    <submittedName>
        <fullName evidence="1">Uncharacterized protein</fullName>
    </submittedName>
</protein>
<keyword evidence="2" id="KW-1185">Reference proteome</keyword>
<dbReference type="RefSeq" id="WP_183336905.1">
    <property type="nucleotide sequence ID" value="NZ_JACHZG010000001.1"/>
</dbReference>
<comment type="caution">
    <text evidence="1">The sequence shown here is derived from an EMBL/GenBank/DDBJ whole genome shotgun (WGS) entry which is preliminary data.</text>
</comment>
<accession>A0A7W5P6H7</accession>
<dbReference type="EMBL" id="JACHZG010000001">
    <property type="protein sequence ID" value="MBB3325866.1"/>
    <property type="molecule type" value="Genomic_DNA"/>
</dbReference>
<dbReference type="AlphaFoldDB" id="A0A7W5P6H7"/>
<organism evidence="1 2">
    <name type="scientific">Microlunatus antarcticus</name>
    <dbReference type="NCBI Taxonomy" id="53388"/>
    <lineage>
        <taxon>Bacteria</taxon>
        <taxon>Bacillati</taxon>
        <taxon>Actinomycetota</taxon>
        <taxon>Actinomycetes</taxon>
        <taxon>Propionibacteriales</taxon>
        <taxon>Propionibacteriaceae</taxon>
        <taxon>Microlunatus</taxon>
    </lineage>
</organism>
<gene>
    <name evidence="1" type="ORF">FHX39_000810</name>
</gene>
<reference evidence="1 2" key="1">
    <citation type="submission" date="2020-08" db="EMBL/GenBank/DDBJ databases">
        <title>Sequencing the genomes of 1000 actinobacteria strains.</title>
        <authorList>
            <person name="Klenk H.-P."/>
        </authorList>
    </citation>
    <scope>NUCLEOTIDE SEQUENCE [LARGE SCALE GENOMIC DNA]</scope>
    <source>
        <strain evidence="1 2">DSM 11053</strain>
    </source>
</reference>
<name>A0A7W5P6H7_9ACTN</name>
<evidence type="ECO:0000313" key="1">
    <source>
        <dbReference type="EMBL" id="MBB3325866.1"/>
    </source>
</evidence>
<proteinExistence type="predicted"/>
<sequence length="244" mass="24894">MDVFRSLLHVAPATGTAVDAATYRALLDRSDGWAVGPLVVGDERLAGLDPDVAVNVLTSGGAGSVAALARRADGLRLVAVETVLRDLDDLAGNAARVVAAAAGLPDGVEVLVGLPAGAGLVDAVEVVEAAGLHGRLDLTGHRGAAEQMSVLVEADLPFKATGLGAETFGPYGVVAVLMAVEALVDGAEAEDAEQLLAQPDETRSRLALAAWDDATQARIRRRLRGVDDADVAATLDRLAAADLL</sequence>